<reference evidence="1 2" key="1">
    <citation type="submission" date="2018-05" db="EMBL/GenBank/DDBJ databases">
        <title>Genomic Encyclopedia of Archaeal and Bacterial Type Strains, Phase II (KMG-II): from individual species to whole genera.</title>
        <authorList>
            <person name="Goeker M."/>
        </authorList>
    </citation>
    <scope>NUCLEOTIDE SEQUENCE [LARGE SCALE GENOMIC DNA]</scope>
    <source>
        <strain evidence="1 2">DSM 22637</strain>
    </source>
</reference>
<evidence type="ECO:0000313" key="2">
    <source>
        <dbReference type="Proteomes" id="UP000245430"/>
    </source>
</evidence>
<protein>
    <recommendedName>
        <fullName evidence="3">Lipoprotein</fullName>
    </recommendedName>
</protein>
<organism evidence="1 2">
    <name type="scientific">Xanthomarina spongicola</name>
    <dbReference type="NCBI Taxonomy" id="570520"/>
    <lineage>
        <taxon>Bacteria</taxon>
        <taxon>Pseudomonadati</taxon>
        <taxon>Bacteroidota</taxon>
        <taxon>Flavobacteriia</taxon>
        <taxon>Flavobacteriales</taxon>
        <taxon>Flavobacteriaceae</taxon>
        <taxon>Xanthomarina</taxon>
    </lineage>
</organism>
<comment type="caution">
    <text evidence="1">The sequence shown here is derived from an EMBL/GenBank/DDBJ whole genome shotgun (WGS) entry which is preliminary data.</text>
</comment>
<dbReference type="Proteomes" id="UP000245430">
    <property type="component" value="Unassembled WGS sequence"/>
</dbReference>
<name>A0A316DFR2_9FLAO</name>
<keyword evidence="2" id="KW-1185">Reference proteome</keyword>
<dbReference type="EMBL" id="QGGP01000019">
    <property type="protein sequence ID" value="PWK16765.1"/>
    <property type="molecule type" value="Genomic_DNA"/>
</dbReference>
<evidence type="ECO:0000313" key="1">
    <source>
        <dbReference type="EMBL" id="PWK16765.1"/>
    </source>
</evidence>
<dbReference type="PROSITE" id="PS51257">
    <property type="entry name" value="PROKAR_LIPOPROTEIN"/>
    <property type="match status" value="1"/>
</dbReference>
<evidence type="ECO:0008006" key="3">
    <source>
        <dbReference type="Google" id="ProtNLM"/>
    </source>
</evidence>
<accession>A0A316DFR2</accession>
<dbReference type="AlphaFoldDB" id="A0A316DFR2"/>
<gene>
    <name evidence="1" type="ORF">LX78_02946</name>
</gene>
<sequence length="211" mass="24602">MKIRVLTTLFLVFISCKNVTEKETEQVQIVVDSTGLKIETVEKNSENLKLTSFLENPIDLQEYKRKKGMRVTTSVTSGTEYYFNPKNKDSIFYVYYYPAENFDDPRKIDQIVVFKYGENKHKYEDETETLIELRVFNKDSDLGKANLIGISQTELESEFGIDYLTFENGIGYSNKNTALTFEIQDSKVKTFRYIKLNKDKVDNNLIQQIVE</sequence>
<proteinExistence type="predicted"/>